<organism evidence="9 10">
    <name type="scientific">Ligilactobacillus acidipiscis</name>
    <dbReference type="NCBI Taxonomy" id="89059"/>
    <lineage>
        <taxon>Bacteria</taxon>
        <taxon>Bacillati</taxon>
        <taxon>Bacillota</taxon>
        <taxon>Bacilli</taxon>
        <taxon>Lactobacillales</taxon>
        <taxon>Lactobacillaceae</taxon>
        <taxon>Ligilactobacillus</taxon>
    </lineage>
</organism>
<keyword evidence="7 8" id="KW-0472">Membrane</keyword>
<protein>
    <submittedName>
        <fullName evidence="9">Trk family potassium (K+) transporter, ATPase</fullName>
    </submittedName>
</protein>
<comment type="subcellular location">
    <subcellularLocation>
        <location evidence="1">Cell membrane</location>
        <topology evidence="1">Multi-pass membrane protein</topology>
    </subcellularLocation>
</comment>
<feature type="transmembrane region" description="Helical" evidence="8">
    <location>
        <begin position="189"/>
        <end position="208"/>
    </location>
</feature>
<feature type="transmembrane region" description="Helical" evidence="8">
    <location>
        <begin position="228"/>
        <end position="245"/>
    </location>
</feature>
<evidence type="ECO:0000256" key="5">
    <source>
        <dbReference type="ARBA" id="ARBA00022989"/>
    </source>
</evidence>
<evidence type="ECO:0000313" key="10">
    <source>
        <dbReference type="Proteomes" id="UP000051491"/>
    </source>
</evidence>
<dbReference type="Pfam" id="PF02386">
    <property type="entry name" value="TrkH"/>
    <property type="match status" value="1"/>
</dbReference>
<comment type="caution">
    <text evidence="9">The sequence shown here is derived from an EMBL/GenBank/DDBJ whole genome shotgun (WGS) entry which is preliminary data.</text>
</comment>
<feature type="transmembrane region" description="Helical" evidence="8">
    <location>
        <begin position="407"/>
        <end position="428"/>
    </location>
</feature>
<feature type="transmembrane region" description="Helical" evidence="8">
    <location>
        <begin position="75"/>
        <end position="96"/>
    </location>
</feature>
<feature type="transmembrane region" description="Helical" evidence="8">
    <location>
        <begin position="344"/>
        <end position="367"/>
    </location>
</feature>
<proteinExistence type="predicted"/>
<evidence type="ECO:0000256" key="6">
    <source>
        <dbReference type="ARBA" id="ARBA00023065"/>
    </source>
</evidence>
<keyword evidence="4 8" id="KW-0812">Transmembrane</keyword>
<dbReference type="RefSeq" id="WP_010494833.1">
    <property type="nucleotide sequence ID" value="NZ_JQBK01000042.1"/>
</dbReference>
<feature type="transmembrane region" description="Helical" evidence="8">
    <location>
        <begin position="158"/>
        <end position="177"/>
    </location>
</feature>
<gene>
    <name evidence="9" type="ORF">IV43_GL001457</name>
</gene>
<accession>A0A0R2K1M0</accession>
<dbReference type="Proteomes" id="UP000051491">
    <property type="component" value="Unassembled WGS sequence"/>
</dbReference>
<keyword evidence="5 8" id="KW-1133">Transmembrane helix</keyword>
<keyword evidence="3" id="KW-1003">Cell membrane</keyword>
<dbReference type="EMBL" id="JQBK01000042">
    <property type="protein sequence ID" value="KRN83521.1"/>
    <property type="molecule type" value="Genomic_DNA"/>
</dbReference>
<feature type="transmembrane region" description="Helical" evidence="8">
    <location>
        <begin position="125"/>
        <end position="146"/>
    </location>
</feature>
<feature type="transmembrane region" description="Helical" evidence="8">
    <location>
        <begin position="12"/>
        <end position="32"/>
    </location>
</feature>
<evidence type="ECO:0000313" key="9">
    <source>
        <dbReference type="EMBL" id="KRN83521.1"/>
    </source>
</evidence>
<evidence type="ECO:0000256" key="4">
    <source>
        <dbReference type="ARBA" id="ARBA00022692"/>
    </source>
</evidence>
<dbReference type="GO" id="GO:0030001">
    <property type="term" value="P:metal ion transport"/>
    <property type="evidence" value="ECO:0007669"/>
    <property type="project" value="UniProtKB-ARBA"/>
</dbReference>
<evidence type="ECO:0000256" key="7">
    <source>
        <dbReference type="ARBA" id="ARBA00023136"/>
    </source>
</evidence>
<evidence type="ECO:0000256" key="3">
    <source>
        <dbReference type="ARBA" id="ARBA00022475"/>
    </source>
</evidence>
<dbReference type="OrthoDB" id="9810952at2"/>
<name>A0A0R2K1M0_9LACO</name>
<dbReference type="STRING" id="89059.LAC1533_0369"/>
<dbReference type="GO" id="GO:0005886">
    <property type="term" value="C:plasma membrane"/>
    <property type="evidence" value="ECO:0007669"/>
    <property type="project" value="UniProtKB-SubCell"/>
</dbReference>
<evidence type="ECO:0000256" key="1">
    <source>
        <dbReference type="ARBA" id="ARBA00004651"/>
    </source>
</evidence>
<dbReference type="PANTHER" id="PTHR32024">
    <property type="entry name" value="TRK SYSTEM POTASSIUM UPTAKE PROTEIN TRKG-RELATED"/>
    <property type="match status" value="1"/>
</dbReference>
<evidence type="ECO:0000256" key="2">
    <source>
        <dbReference type="ARBA" id="ARBA00022448"/>
    </source>
</evidence>
<feature type="transmembrane region" description="Helical" evidence="8">
    <location>
        <begin position="379"/>
        <end position="401"/>
    </location>
</feature>
<keyword evidence="2" id="KW-0813">Transport</keyword>
<feature type="transmembrane region" description="Helical" evidence="8">
    <location>
        <begin position="282"/>
        <end position="301"/>
    </location>
</feature>
<dbReference type="InterPro" id="IPR003445">
    <property type="entry name" value="Cat_transpt"/>
</dbReference>
<evidence type="ECO:0000256" key="8">
    <source>
        <dbReference type="SAM" id="Phobius"/>
    </source>
</evidence>
<reference evidence="9 10" key="1">
    <citation type="journal article" date="2015" name="Genome Announc.">
        <title>Expanding the biotechnology potential of lactobacilli through comparative genomics of 213 strains and associated genera.</title>
        <authorList>
            <person name="Sun Z."/>
            <person name="Harris H.M."/>
            <person name="McCann A."/>
            <person name="Guo C."/>
            <person name="Argimon S."/>
            <person name="Zhang W."/>
            <person name="Yang X."/>
            <person name="Jeffery I.B."/>
            <person name="Cooney J.C."/>
            <person name="Kagawa T.F."/>
            <person name="Liu W."/>
            <person name="Song Y."/>
            <person name="Salvetti E."/>
            <person name="Wrobel A."/>
            <person name="Rasinkangas P."/>
            <person name="Parkhill J."/>
            <person name="Rea M.C."/>
            <person name="O'Sullivan O."/>
            <person name="Ritari J."/>
            <person name="Douillard F.P."/>
            <person name="Paul Ross R."/>
            <person name="Yang R."/>
            <person name="Briner A.E."/>
            <person name="Felis G.E."/>
            <person name="de Vos W.M."/>
            <person name="Barrangou R."/>
            <person name="Klaenhammer T.R."/>
            <person name="Caufield P.W."/>
            <person name="Cui Y."/>
            <person name="Zhang H."/>
            <person name="O'Toole P.W."/>
        </authorList>
    </citation>
    <scope>NUCLEOTIDE SEQUENCE [LARGE SCALE GENOMIC DNA]</scope>
    <source>
        <strain evidence="9 10">DSM 15353</strain>
    </source>
</reference>
<dbReference type="AlphaFoldDB" id="A0A0R2K1M0"/>
<dbReference type="PANTHER" id="PTHR32024:SF1">
    <property type="entry name" value="KTR SYSTEM POTASSIUM UPTAKE PROTEIN B"/>
    <property type="match status" value="1"/>
</dbReference>
<feature type="transmembrane region" description="Helical" evidence="8">
    <location>
        <begin position="44"/>
        <end position="63"/>
    </location>
</feature>
<keyword evidence="6" id="KW-0406">Ion transport</keyword>
<dbReference type="PATRIC" id="fig|89059.3.peg.1558"/>
<dbReference type="GO" id="GO:0008324">
    <property type="term" value="F:monoatomic cation transmembrane transporter activity"/>
    <property type="evidence" value="ECO:0007669"/>
    <property type="project" value="InterPro"/>
</dbReference>
<sequence length="447" mass="49383">MFTFANRHFSLSSTLTIGFVAVILFGALLLTLPIATVHGIESSFIIALFTSTSATCVTGLTLVETSTYWSFFGQFVIMMLSEIGGLGFMTFMVLMFTSARRKLRLSTQLLAQESLNLQHLSQVKLVKMIVGLSLGIQTVGAILLFFDFYPKFGLFKGIWYSIFHSVSAFCNAGFSLFGNSIATFKDNTYILTVLGILIMCGSVGFLVWRDVLTYHKRHHLSLHTKLSLRTGFVIFIGSIFLYALTENGFNNISHNTSTFHKIINIIFMAITPRTAGLVTFDYTHLSMAGTFLTMILMFIGGTPGSTAGGVKSTTIGLLAVQTWATLRGHHDVNFSNRRFPRENIYRALTLIVVAFLIVSVATFVLCMTQPLAEKMGLEYIIFEVLAAFGTTGISLGLTVHLTLFGKIVIMLMMFIGRVGIFNVMYTVLNAKNGQSDIRYPEESVLIG</sequence>